<dbReference type="InterPro" id="IPR020899">
    <property type="entry name" value="Arg_repress_C"/>
</dbReference>
<keyword evidence="3 8" id="KW-0963">Cytoplasm</keyword>
<dbReference type="EMBL" id="QKXQ01000615">
    <property type="protein sequence ID" value="REH90381.1"/>
    <property type="molecule type" value="Genomic_DNA"/>
</dbReference>
<keyword evidence="8" id="KW-0055">Arginine biosynthesis</keyword>
<evidence type="ECO:0000256" key="1">
    <source>
        <dbReference type="ARBA" id="ARBA00004496"/>
    </source>
</evidence>
<keyword evidence="5 8" id="KW-0805">Transcription regulation</keyword>
<organism evidence="11 12">
    <name type="scientific">Staphylococcus felis</name>
    <dbReference type="NCBI Taxonomy" id="46127"/>
    <lineage>
        <taxon>Bacteria</taxon>
        <taxon>Bacillati</taxon>
        <taxon>Bacillota</taxon>
        <taxon>Bacilli</taxon>
        <taxon>Bacillales</taxon>
        <taxon>Staphylococcaceae</taxon>
        <taxon>Staphylococcus</taxon>
    </lineage>
</organism>
<protein>
    <recommendedName>
        <fullName evidence="8">Arginine repressor</fullName>
    </recommendedName>
</protein>
<dbReference type="GO" id="GO:0005737">
    <property type="term" value="C:cytoplasm"/>
    <property type="evidence" value="ECO:0007669"/>
    <property type="project" value="UniProtKB-SubCell"/>
</dbReference>
<dbReference type="InterPro" id="IPR001669">
    <property type="entry name" value="Arg_repress"/>
</dbReference>
<dbReference type="PRINTS" id="PR01467">
    <property type="entry name" value="ARGREPRESSOR"/>
</dbReference>
<keyword evidence="6 8" id="KW-0238">DNA-binding</keyword>
<evidence type="ECO:0000256" key="5">
    <source>
        <dbReference type="ARBA" id="ARBA00023015"/>
    </source>
</evidence>
<dbReference type="Pfam" id="PF01316">
    <property type="entry name" value="Arg_repressor"/>
    <property type="match status" value="1"/>
</dbReference>
<feature type="domain" description="Arginine repressor DNA-binding" evidence="9">
    <location>
        <begin position="4"/>
        <end position="72"/>
    </location>
</feature>
<feature type="domain" description="Arginine repressor C-terminal" evidence="10">
    <location>
        <begin position="91"/>
        <end position="149"/>
    </location>
</feature>
<dbReference type="GO" id="GO:0003677">
    <property type="term" value="F:DNA binding"/>
    <property type="evidence" value="ECO:0007669"/>
    <property type="project" value="UniProtKB-KW"/>
</dbReference>
<evidence type="ECO:0000256" key="3">
    <source>
        <dbReference type="ARBA" id="ARBA00022490"/>
    </source>
</evidence>
<comment type="subcellular location">
    <subcellularLocation>
        <location evidence="1 8">Cytoplasm</location>
    </subcellularLocation>
</comment>
<dbReference type="GO" id="GO:0003700">
    <property type="term" value="F:DNA-binding transcription factor activity"/>
    <property type="evidence" value="ECO:0007669"/>
    <property type="project" value="UniProtKB-UniRule"/>
</dbReference>
<dbReference type="PANTHER" id="PTHR34471:SF1">
    <property type="entry name" value="ARGININE REPRESSOR"/>
    <property type="match status" value="1"/>
</dbReference>
<dbReference type="Proteomes" id="UP000256562">
    <property type="component" value="Unassembled WGS sequence"/>
</dbReference>
<comment type="function">
    <text evidence="8">Regulates arginine biosynthesis genes.</text>
</comment>
<keyword evidence="4 8" id="KW-0678">Repressor</keyword>
<dbReference type="InterPro" id="IPR036390">
    <property type="entry name" value="WH_DNA-bd_sf"/>
</dbReference>
<proteinExistence type="inferred from homology"/>
<dbReference type="GO" id="GO:0034618">
    <property type="term" value="F:arginine binding"/>
    <property type="evidence" value="ECO:0007669"/>
    <property type="project" value="InterPro"/>
</dbReference>
<dbReference type="OrthoDB" id="9807089at2"/>
<comment type="similarity">
    <text evidence="2 8">Belongs to the ArgR family.</text>
</comment>
<dbReference type="HAMAP" id="MF_00173">
    <property type="entry name" value="Arg_repressor"/>
    <property type="match status" value="1"/>
</dbReference>
<evidence type="ECO:0000313" key="11">
    <source>
        <dbReference type="EMBL" id="REH90381.1"/>
    </source>
</evidence>
<comment type="pathway">
    <text evidence="8">Amino-acid biosynthesis; L-arginine biosynthesis [regulation].</text>
</comment>
<accession>A0A3E0ILM3</accession>
<dbReference type="InterPro" id="IPR020900">
    <property type="entry name" value="Arg_repress_DNA-bd"/>
</dbReference>
<sequence>MLFMNKEERRILIKMIVQENHITSKRDILSIIRDKFNEYMSLSTITNDLKALHITKVPLDSSTYVFQVPENTPTTDHSAIINTLYQYDIQKIVISNHCLMIHTSPGFAQKLNYHIDALELPEILGSVSGNDFTLLMTSSNQCAQQLRLKLFGPHHNL</sequence>
<dbReference type="UniPathway" id="UPA00068"/>
<evidence type="ECO:0000313" key="12">
    <source>
        <dbReference type="Proteomes" id="UP000256562"/>
    </source>
</evidence>
<keyword evidence="7 8" id="KW-0804">Transcription</keyword>
<comment type="caution">
    <text evidence="11">The sequence shown here is derived from an EMBL/GenBank/DDBJ whole genome shotgun (WGS) entry which is preliminary data.</text>
</comment>
<evidence type="ECO:0000259" key="9">
    <source>
        <dbReference type="Pfam" id="PF01316"/>
    </source>
</evidence>
<dbReference type="Gene3D" id="3.30.1360.40">
    <property type="match status" value="1"/>
</dbReference>
<dbReference type="PANTHER" id="PTHR34471">
    <property type="entry name" value="ARGININE REPRESSOR"/>
    <property type="match status" value="1"/>
</dbReference>
<evidence type="ECO:0000256" key="2">
    <source>
        <dbReference type="ARBA" id="ARBA00008316"/>
    </source>
</evidence>
<evidence type="ECO:0000259" key="10">
    <source>
        <dbReference type="Pfam" id="PF02863"/>
    </source>
</evidence>
<dbReference type="AlphaFoldDB" id="A0A3E0ILM3"/>
<name>A0A3E0ILM3_9STAP</name>
<dbReference type="GO" id="GO:0051259">
    <property type="term" value="P:protein complex oligomerization"/>
    <property type="evidence" value="ECO:0007669"/>
    <property type="project" value="InterPro"/>
</dbReference>
<gene>
    <name evidence="8" type="primary">argR</name>
    <name evidence="11" type="ORF">DOS83_12485</name>
</gene>
<evidence type="ECO:0000256" key="4">
    <source>
        <dbReference type="ARBA" id="ARBA00022491"/>
    </source>
</evidence>
<dbReference type="InterPro" id="IPR036388">
    <property type="entry name" value="WH-like_DNA-bd_sf"/>
</dbReference>
<evidence type="ECO:0000256" key="8">
    <source>
        <dbReference type="HAMAP-Rule" id="MF_00173"/>
    </source>
</evidence>
<dbReference type="SUPFAM" id="SSF55252">
    <property type="entry name" value="C-terminal domain of arginine repressor"/>
    <property type="match status" value="1"/>
</dbReference>
<dbReference type="Pfam" id="PF02863">
    <property type="entry name" value="Arg_repressor_C"/>
    <property type="match status" value="1"/>
</dbReference>
<dbReference type="SUPFAM" id="SSF46785">
    <property type="entry name" value="Winged helix' DNA-binding domain"/>
    <property type="match status" value="1"/>
</dbReference>
<dbReference type="GO" id="GO:1900079">
    <property type="term" value="P:regulation of arginine biosynthetic process"/>
    <property type="evidence" value="ECO:0007669"/>
    <property type="project" value="UniProtKB-UniRule"/>
</dbReference>
<dbReference type="InterPro" id="IPR036251">
    <property type="entry name" value="Arg_repress_C_sf"/>
</dbReference>
<dbReference type="GO" id="GO:0006526">
    <property type="term" value="P:L-arginine biosynthetic process"/>
    <property type="evidence" value="ECO:0007669"/>
    <property type="project" value="UniProtKB-UniPathway"/>
</dbReference>
<reference evidence="11 12" key="1">
    <citation type="journal article" date="2018" name="Vet. Microbiol.">
        <title>Characterisation of Staphylococcus felis isolated from cats using whole genome sequencing.</title>
        <authorList>
            <person name="Worthing K."/>
            <person name="Pang S."/>
            <person name="Trott D.J."/>
            <person name="Abraham S."/>
            <person name="Coombs G.W."/>
            <person name="Jordan D."/>
            <person name="McIntyre L."/>
            <person name="Davies M.R."/>
            <person name="Norris J."/>
        </authorList>
    </citation>
    <scope>NUCLEOTIDE SEQUENCE [LARGE SCALE GENOMIC DNA]</scope>
    <source>
        <strain evidence="11 12">F9</strain>
    </source>
</reference>
<keyword evidence="8" id="KW-0028">Amino-acid biosynthesis</keyword>
<evidence type="ECO:0000256" key="7">
    <source>
        <dbReference type="ARBA" id="ARBA00023163"/>
    </source>
</evidence>
<evidence type="ECO:0000256" key="6">
    <source>
        <dbReference type="ARBA" id="ARBA00023125"/>
    </source>
</evidence>
<dbReference type="Gene3D" id="1.10.10.10">
    <property type="entry name" value="Winged helix-like DNA-binding domain superfamily/Winged helix DNA-binding domain"/>
    <property type="match status" value="1"/>
</dbReference>